<dbReference type="EMBL" id="BSFH01000029">
    <property type="protein sequence ID" value="GLK64655.1"/>
    <property type="molecule type" value="Genomic_DNA"/>
</dbReference>
<dbReference type="AlphaFoldDB" id="A0AAD3P0D0"/>
<evidence type="ECO:0000256" key="1">
    <source>
        <dbReference type="SAM" id="SignalP"/>
    </source>
</evidence>
<feature type="chain" id="PRO_5042175108" evidence="1">
    <location>
        <begin position="23"/>
        <end position="414"/>
    </location>
</feature>
<dbReference type="RefSeq" id="WP_271179792.1">
    <property type="nucleotide sequence ID" value="NZ_BSFH01000029.1"/>
</dbReference>
<reference evidence="2" key="1">
    <citation type="journal article" date="2014" name="Int. J. Syst. Evol. Microbiol.">
        <title>Complete genome sequence of Corynebacterium casei LMG S-19264T (=DSM 44701T), isolated from a smear-ripened cheese.</title>
        <authorList>
            <consortium name="US DOE Joint Genome Institute (JGI-PGF)"/>
            <person name="Walter F."/>
            <person name="Albersmeier A."/>
            <person name="Kalinowski J."/>
            <person name="Ruckert C."/>
        </authorList>
    </citation>
    <scope>NUCLEOTIDE SEQUENCE</scope>
    <source>
        <strain evidence="2">VKM B-2222</strain>
    </source>
</reference>
<reference evidence="2" key="2">
    <citation type="submission" date="2023-01" db="EMBL/GenBank/DDBJ databases">
        <authorList>
            <person name="Sun Q."/>
            <person name="Evtushenko L."/>
        </authorList>
    </citation>
    <scope>NUCLEOTIDE SEQUENCE</scope>
    <source>
        <strain evidence="2">VKM B-2222</strain>
    </source>
</reference>
<evidence type="ECO:0000313" key="3">
    <source>
        <dbReference type="Proteomes" id="UP001143349"/>
    </source>
</evidence>
<organism evidence="2 3">
    <name type="scientific">Paracoccus kondratievae</name>
    <dbReference type="NCBI Taxonomy" id="135740"/>
    <lineage>
        <taxon>Bacteria</taxon>
        <taxon>Pseudomonadati</taxon>
        <taxon>Pseudomonadota</taxon>
        <taxon>Alphaproteobacteria</taxon>
        <taxon>Rhodobacterales</taxon>
        <taxon>Paracoccaceae</taxon>
        <taxon>Paracoccus</taxon>
    </lineage>
</organism>
<proteinExistence type="predicted"/>
<keyword evidence="3" id="KW-1185">Reference proteome</keyword>
<protein>
    <submittedName>
        <fullName evidence="2">Uncharacterized protein</fullName>
    </submittedName>
</protein>
<comment type="caution">
    <text evidence="2">The sequence shown here is derived from an EMBL/GenBank/DDBJ whole genome shotgun (WGS) entry which is preliminary data.</text>
</comment>
<accession>A0AAD3P0D0</accession>
<name>A0AAD3P0D0_9RHOB</name>
<gene>
    <name evidence="2" type="ORF">GCM10017635_21260</name>
</gene>
<keyword evidence="1" id="KW-0732">Signal</keyword>
<sequence length="414" mass="44831">MKLVSICTAAGLTLLSLGAAWAEPQPVEPSALSREIGERGIAPVLERLHALPSPTADERFAIAGLEFLGAVETAWHWRETYGVRPLGPMIFGFSTDLPEGMEPQPMPPEALADLTEQTLAAMERSRAALAGIGPDEDFGLAISMRDLWFDINGDGKRAESEGAAELLDGVLWSGVTEFDQETGAPIAPELPVIRFDRADAAWLSAYTHLVSGGAELLLAFDPTPSLQRVFAMRERIDKARLNVDPDGMLLPPMADGAIDPIAAAFDMLRRQPDAKRTRAARAHWQQTIAENRRFWTLVGQESDNAGEWIPNDRQVSATGIAFPPGTGAAWQAVLADGEALLKGERSVIFWRAPLGIDLGAWLENPAPLPVDGVIQGWALADYFTDAPPVSPESFDRFADMLTDTGPFLAMVMLN</sequence>
<dbReference type="Proteomes" id="UP001143349">
    <property type="component" value="Unassembled WGS sequence"/>
</dbReference>
<evidence type="ECO:0000313" key="2">
    <source>
        <dbReference type="EMBL" id="GLK64655.1"/>
    </source>
</evidence>
<feature type="signal peptide" evidence="1">
    <location>
        <begin position="1"/>
        <end position="22"/>
    </location>
</feature>